<organism evidence="1 2">
    <name type="scientific">Elysia marginata</name>
    <dbReference type="NCBI Taxonomy" id="1093978"/>
    <lineage>
        <taxon>Eukaryota</taxon>
        <taxon>Metazoa</taxon>
        <taxon>Spiralia</taxon>
        <taxon>Lophotrochozoa</taxon>
        <taxon>Mollusca</taxon>
        <taxon>Gastropoda</taxon>
        <taxon>Heterobranchia</taxon>
        <taxon>Euthyneura</taxon>
        <taxon>Panpulmonata</taxon>
        <taxon>Sacoglossa</taxon>
        <taxon>Placobranchoidea</taxon>
        <taxon>Plakobranchidae</taxon>
        <taxon>Elysia</taxon>
    </lineage>
</organism>
<dbReference type="AlphaFoldDB" id="A0AAV4ITD2"/>
<gene>
    <name evidence="1" type="ORF">ElyMa_006710700</name>
</gene>
<accession>A0AAV4ITD2</accession>
<comment type="caution">
    <text evidence="1">The sequence shown here is derived from an EMBL/GenBank/DDBJ whole genome shotgun (WGS) entry which is preliminary data.</text>
</comment>
<evidence type="ECO:0000313" key="2">
    <source>
        <dbReference type="Proteomes" id="UP000762676"/>
    </source>
</evidence>
<dbReference type="Proteomes" id="UP000762676">
    <property type="component" value="Unassembled WGS sequence"/>
</dbReference>
<dbReference type="EMBL" id="BMAT01013431">
    <property type="protein sequence ID" value="GFS12969.1"/>
    <property type="molecule type" value="Genomic_DNA"/>
</dbReference>
<reference evidence="1 2" key="1">
    <citation type="journal article" date="2021" name="Elife">
        <title>Chloroplast acquisition without the gene transfer in kleptoplastic sea slugs, Plakobranchus ocellatus.</title>
        <authorList>
            <person name="Maeda T."/>
            <person name="Takahashi S."/>
            <person name="Yoshida T."/>
            <person name="Shimamura S."/>
            <person name="Takaki Y."/>
            <person name="Nagai Y."/>
            <person name="Toyoda A."/>
            <person name="Suzuki Y."/>
            <person name="Arimoto A."/>
            <person name="Ishii H."/>
            <person name="Satoh N."/>
            <person name="Nishiyama T."/>
            <person name="Hasebe M."/>
            <person name="Maruyama T."/>
            <person name="Minagawa J."/>
            <person name="Obokata J."/>
            <person name="Shigenobu S."/>
        </authorList>
    </citation>
    <scope>NUCLEOTIDE SEQUENCE [LARGE SCALE GENOMIC DNA]</scope>
</reference>
<sequence length="82" mass="9580">MQFYFIENNKRPRGRPITTFPITFNNDLKHAPGEKMTLTSQKDLNLIRDIAQNRDEWRTFTAEIRRGAAKAVQSDDPTSERL</sequence>
<evidence type="ECO:0000313" key="1">
    <source>
        <dbReference type="EMBL" id="GFS12969.1"/>
    </source>
</evidence>
<keyword evidence="2" id="KW-1185">Reference proteome</keyword>
<protein>
    <submittedName>
        <fullName evidence="1">Uncharacterized protein</fullName>
    </submittedName>
</protein>
<name>A0AAV4ITD2_9GAST</name>
<proteinExistence type="predicted"/>